<dbReference type="eggNOG" id="ENOG50315RW">
    <property type="taxonomic scope" value="Bacteria"/>
</dbReference>
<dbReference type="HOGENOM" id="CLU_1774355_0_0_7"/>
<accession>C6BVC1</accession>
<name>C6BVC1_MARSD</name>
<reference evidence="2 3" key="1">
    <citation type="submission" date="2009-06" db="EMBL/GenBank/DDBJ databases">
        <title>Complete sequence of Desulfovibrio salexigens DSM 2638.</title>
        <authorList>
            <consortium name="US DOE Joint Genome Institute"/>
            <person name="Lucas S."/>
            <person name="Copeland A."/>
            <person name="Lapidus A."/>
            <person name="Glavina del Rio T."/>
            <person name="Tice H."/>
            <person name="Bruce D."/>
            <person name="Goodwin L."/>
            <person name="Pitluck S."/>
            <person name="Munk A.C."/>
            <person name="Brettin T."/>
            <person name="Detter J.C."/>
            <person name="Han C."/>
            <person name="Tapia R."/>
            <person name="Larimer F."/>
            <person name="Land M."/>
            <person name="Hauser L."/>
            <person name="Kyrpides N."/>
            <person name="Anderson I."/>
            <person name="Wall J.D."/>
            <person name="Arkin A.P."/>
            <person name="Dehal P."/>
            <person name="Chivian D."/>
            <person name="Giles B."/>
            <person name="Hazen T.C."/>
        </authorList>
    </citation>
    <scope>NUCLEOTIDE SEQUENCE [LARGE SCALE GENOMIC DNA]</scope>
    <source>
        <strain evidence="3">ATCC 14822 / DSM 2638 / NCIMB 8403 / VKM B-1763</strain>
    </source>
</reference>
<dbReference type="AlphaFoldDB" id="C6BVC1"/>
<protein>
    <recommendedName>
        <fullName evidence="4">Exosortase system-associated protein, TIGR04073 family</fullName>
    </recommendedName>
</protein>
<dbReference type="STRING" id="526222.Desal_2036"/>
<proteinExistence type="predicted"/>
<dbReference type="EMBL" id="CP001649">
    <property type="protein sequence ID" value="ACS80096.1"/>
    <property type="molecule type" value="Genomic_DNA"/>
</dbReference>
<dbReference type="OrthoDB" id="5456543at2"/>
<evidence type="ECO:0000313" key="3">
    <source>
        <dbReference type="Proteomes" id="UP000002601"/>
    </source>
</evidence>
<dbReference type="PROSITE" id="PS51257">
    <property type="entry name" value="PROKAR_LIPOPROTEIN"/>
    <property type="match status" value="1"/>
</dbReference>
<dbReference type="NCBIfam" id="TIGR04073">
    <property type="entry name" value="exo_TIGR04073"/>
    <property type="match status" value="1"/>
</dbReference>
<feature type="chain" id="PRO_5002961294" description="Exosortase system-associated protein, TIGR04073 family" evidence="1">
    <location>
        <begin position="31"/>
        <end position="146"/>
    </location>
</feature>
<gene>
    <name evidence="2" type="ordered locus">Desal_2036</name>
</gene>
<dbReference type="Proteomes" id="UP000002601">
    <property type="component" value="Chromosome"/>
</dbReference>
<dbReference type="KEGG" id="dsa:Desal_2036"/>
<keyword evidence="1" id="KW-0732">Signal</keyword>
<evidence type="ECO:0008006" key="4">
    <source>
        <dbReference type="Google" id="ProtNLM"/>
    </source>
</evidence>
<dbReference type="InterPro" id="IPR023824">
    <property type="entry name" value="CHP04073_exosortase-affil"/>
</dbReference>
<keyword evidence="3" id="KW-1185">Reference proteome</keyword>
<feature type="signal peptide" evidence="1">
    <location>
        <begin position="1"/>
        <end position="30"/>
    </location>
</feature>
<evidence type="ECO:0000313" key="2">
    <source>
        <dbReference type="EMBL" id="ACS80096.1"/>
    </source>
</evidence>
<organism evidence="2 3">
    <name type="scientific">Maridesulfovibrio salexigens (strain ATCC 14822 / DSM 2638 / NCIMB 8403 / VKM B-1763)</name>
    <name type="common">Desulfovibrio salexigens</name>
    <dbReference type="NCBI Taxonomy" id="526222"/>
    <lineage>
        <taxon>Bacteria</taxon>
        <taxon>Pseudomonadati</taxon>
        <taxon>Thermodesulfobacteriota</taxon>
        <taxon>Desulfovibrionia</taxon>
        <taxon>Desulfovibrionales</taxon>
        <taxon>Desulfovibrionaceae</taxon>
        <taxon>Maridesulfovibrio</taxon>
    </lineage>
</organism>
<dbReference type="RefSeq" id="WP_015851912.1">
    <property type="nucleotide sequence ID" value="NC_012881.1"/>
</dbReference>
<evidence type="ECO:0000256" key="1">
    <source>
        <dbReference type="SAM" id="SignalP"/>
    </source>
</evidence>
<sequence length="146" mass="15470">MIKSKRFVKILLLAVALSSMLLGGCSLNSANYVGNEESYADRAPRKLGRGMTNILSAPLEIPNQAVDLAAENDAPAEQAAGYVGGIFVGFAYAGGRVVSGVYDIITCPFGGPSVPTMDPDLIHSDFFEKADERTDSFSDVWGIGAY</sequence>